<sequence>MERLREGLDSISPAVFVHVMDSLFVRRGSASAMIFDPPWQDAVLNLLHFAALPSNLSSECLRAPNSGAAAAAAAASARADAEARAAGVYDDGGGSLGLPAKSRVLLLNHTVMATLDLDSPAALPAVAAVLRTPGAPEALLRAGLLPSVRPGRGGGGGPPSPDWSDPFWPFVRLAHFISSTAERVGDGSLQLDAAGHAALAEWAPALSRVDGLLIDVICARLTQGAARAEPAAQLAALLLRFCDASQPAAPLGGTLVARAPGLLLVLSEHAHHPAATSATQALVWRATATLLSSECRALVVAKCARDLAKHALAFLGRPARWGAAAGAAAAAGREDLTHAANLATALNAACKALWQVARSDLEAVSGGRLPGSCVAAVPGAAAALVAGARAWLAAARAGGDALEKTGRANGSGADG</sequence>
<name>A0A0D2MND7_9CHLO</name>
<gene>
    <name evidence="1" type="ORF">MNEG_3747</name>
</gene>
<dbReference type="AlphaFoldDB" id="A0A0D2MND7"/>
<dbReference type="KEGG" id="mng:MNEG_3747"/>
<dbReference type="GeneID" id="25736625"/>
<dbReference type="STRING" id="145388.A0A0D2MND7"/>
<protein>
    <submittedName>
        <fullName evidence="1">Uncharacterized protein</fullName>
    </submittedName>
</protein>
<keyword evidence="2" id="KW-1185">Reference proteome</keyword>
<evidence type="ECO:0000313" key="1">
    <source>
        <dbReference type="EMBL" id="KIZ04205.1"/>
    </source>
</evidence>
<dbReference type="Proteomes" id="UP000054498">
    <property type="component" value="Unassembled WGS sequence"/>
</dbReference>
<dbReference type="EMBL" id="KK100706">
    <property type="protein sequence ID" value="KIZ04205.1"/>
    <property type="molecule type" value="Genomic_DNA"/>
</dbReference>
<proteinExistence type="predicted"/>
<evidence type="ECO:0000313" key="2">
    <source>
        <dbReference type="Proteomes" id="UP000054498"/>
    </source>
</evidence>
<organism evidence="1 2">
    <name type="scientific">Monoraphidium neglectum</name>
    <dbReference type="NCBI Taxonomy" id="145388"/>
    <lineage>
        <taxon>Eukaryota</taxon>
        <taxon>Viridiplantae</taxon>
        <taxon>Chlorophyta</taxon>
        <taxon>core chlorophytes</taxon>
        <taxon>Chlorophyceae</taxon>
        <taxon>CS clade</taxon>
        <taxon>Sphaeropleales</taxon>
        <taxon>Selenastraceae</taxon>
        <taxon>Monoraphidium</taxon>
    </lineage>
</organism>
<accession>A0A0D2MND7</accession>
<reference evidence="1 2" key="1">
    <citation type="journal article" date="2013" name="BMC Genomics">
        <title>Reconstruction of the lipid metabolism for the microalga Monoraphidium neglectum from its genome sequence reveals characteristics suitable for biofuel production.</title>
        <authorList>
            <person name="Bogen C."/>
            <person name="Al-Dilaimi A."/>
            <person name="Albersmeier A."/>
            <person name="Wichmann J."/>
            <person name="Grundmann M."/>
            <person name="Rupp O."/>
            <person name="Lauersen K.J."/>
            <person name="Blifernez-Klassen O."/>
            <person name="Kalinowski J."/>
            <person name="Goesmann A."/>
            <person name="Mussgnug J.H."/>
            <person name="Kruse O."/>
        </authorList>
    </citation>
    <scope>NUCLEOTIDE SEQUENCE [LARGE SCALE GENOMIC DNA]</scope>
    <source>
        <strain evidence="1 2">SAG 48.87</strain>
    </source>
</reference>
<dbReference type="RefSeq" id="XP_013903224.1">
    <property type="nucleotide sequence ID" value="XM_014047770.1"/>
</dbReference>